<keyword evidence="4" id="KW-1185">Reference proteome</keyword>
<organism evidence="3 4">
    <name type="scientific">Cladosporium halotolerans</name>
    <dbReference type="NCBI Taxonomy" id="1052096"/>
    <lineage>
        <taxon>Eukaryota</taxon>
        <taxon>Fungi</taxon>
        <taxon>Dikarya</taxon>
        <taxon>Ascomycota</taxon>
        <taxon>Pezizomycotina</taxon>
        <taxon>Dothideomycetes</taxon>
        <taxon>Dothideomycetidae</taxon>
        <taxon>Cladosporiales</taxon>
        <taxon>Cladosporiaceae</taxon>
        <taxon>Cladosporium</taxon>
    </lineage>
</organism>
<dbReference type="EMBL" id="JAAQHG020000014">
    <property type="protein sequence ID" value="KAL1586452.1"/>
    <property type="molecule type" value="Genomic_DNA"/>
</dbReference>
<evidence type="ECO:0000259" key="2">
    <source>
        <dbReference type="Pfam" id="PF07859"/>
    </source>
</evidence>
<dbReference type="SUPFAM" id="SSF53474">
    <property type="entry name" value="alpha/beta-Hydrolases"/>
    <property type="match status" value="1"/>
</dbReference>
<dbReference type="Proteomes" id="UP000803884">
    <property type="component" value="Unassembled WGS sequence"/>
</dbReference>
<sequence length="426" mass="46639">MPPCLPRLRQAASAPTWLKRAYSIVAPAASERVAVQAHGNGEISLDIYHPTAGPPPTHGPSTVVLLLPRGPLVNHPESDIANASYLRSTLPYTVAQINYRLGRDNPYPTPVHDVLAGYDWAIEHLLPKRSITRAGRSEHVGRVCVLGELLGGSLATMLALTECRKGQPGVVAAAVNSPFVDWIQPEEDIDLRAPKSSLAKHGQAHPGLSIDDFLRARGYYFSKPEAYFDPFASPILFFRSPGAEVPVSTRSELDELELLSNIEREDFHRQQQLLSGIGNLSMLQDIASGNSSEEGAEASRPNPRKASRQFPSKSLNLSLPSLHVSTGNASPLADQAVELAGAMRKSIARQFRATSGRRNGFGQKVLMDHEEEQMDEEQRLERLAEEAEANDKVSFGWNEGLGLWDQSPAGRKGLETATAWVREQLR</sequence>
<dbReference type="Gene3D" id="3.40.50.1820">
    <property type="entry name" value="alpha/beta hydrolase"/>
    <property type="match status" value="1"/>
</dbReference>
<evidence type="ECO:0000313" key="4">
    <source>
        <dbReference type="Proteomes" id="UP000803884"/>
    </source>
</evidence>
<evidence type="ECO:0000313" key="3">
    <source>
        <dbReference type="EMBL" id="KAL1586452.1"/>
    </source>
</evidence>
<dbReference type="RefSeq" id="XP_069229557.1">
    <property type="nucleotide sequence ID" value="XM_069373835.1"/>
</dbReference>
<dbReference type="GO" id="GO:0016787">
    <property type="term" value="F:hydrolase activity"/>
    <property type="evidence" value="ECO:0007669"/>
    <property type="project" value="InterPro"/>
</dbReference>
<dbReference type="InterPro" id="IPR013094">
    <property type="entry name" value="AB_hydrolase_3"/>
</dbReference>
<dbReference type="GeneID" id="96006673"/>
<reference evidence="3 4" key="1">
    <citation type="journal article" date="2020" name="Microbiol. Resour. Announc.">
        <title>Draft Genome Sequence of a Cladosporium Species Isolated from the Mesophotic Ascidian Didemnum maculosum.</title>
        <authorList>
            <person name="Gioti A."/>
            <person name="Siaperas R."/>
            <person name="Nikolaivits E."/>
            <person name="Le Goff G."/>
            <person name="Ouazzani J."/>
            <person name="Kotoulas G."/>
            <person name="Topakas E."/>
        </authorList>
    </citation>
    <scope>NUCLEOTIDE SEQUENCE [LARGE SCALE GENOMIC DNA]</scope>
    <source>
        <strain evidence="3 4">TM138-S3</strain>
    </source>
</reference>
<comment type="caution">
    <text evidence="3">The sequence shown here is derived from an EMBL/GenBank/DDBJ whole genome shotgun (WGS) entry which is preliminary data.</text>
</comment>
<evidence type="ECO:0000256" key="1">
    <source>
        <dbReference type="SAM" id="MobiDB-lite"/>
    </source>
</evidence>
<dbReference type="Pfam" id="PF07859">
    <property type="entry name" value="Abhydrolase_3"/>
    <property type="match status" value="1"/>
</dbReference>
<dbReference type="AlphaFoldDB" id="A0AB34KN49"/>
<gene>
    <name evidence="3" type="ORF">WHR41_05230</name>
</gene>
<accession>A0AB34KN49</accession>
<dbReference type="InterPro" id="IPR029058">
    <property type="entry name" value="AB_hydrolase_fold"/>
</dbReference>
<protein>
    <recommendedName>
        <fullName evidence="2">Alpha/beta hydrolase fold-3 domain-containing protein</fullName>
    </recommendedName>
</protein>
<feature type="domain" description="Alpha/beta hydrolase fold-3" evidence="2">
    <location>
        <begin position="84"/>
        <end position="235"/>
    </location>
</feature>
<name>A0AB34KN49_9PEZI</name>
<feature type="region of interest" description="Disordered" evidence="1">
    <location>
        <begin position="288"/>
        <end position="311"/>
    </location>
</feature>
<proteinExistence type="predicted"/>